<organism evidence="10 11">
    <name type="scientific">Phragmitibacter flavus</name>
    <dbReference type="NCBI Taxonomy" id="2576071"/>
    <lineage>
        <taxon>Bacteria</taxon>
        <taxon>Pseudomonadati</taxon>
        <taxon>Verrucomicrobiota</taxon>
        <taxon>Verrucomicrobiia</taxon>
        <taxon>Verrucomicrobiales</taxon>
        <taxon>Verrucomicrobiaceae</taxon>
        <taxon>Phragmitibacter</taxon>
    </lineage>
</organism>
<keyword evidence="7 9" id="KW-1133">Transmembrane helix</keyword>
<feature type="transmembrane region" description="Helical" evidence="9">
    <location>
        <begin position="321"/>
        <end position="341"/>
    </location>
</feature>
<keyword evidence="5 9" id="KW-0812">Transmembrane</keyword>
<evidence type="ECO:0000313" key="10">
    <source>
        <dbReference type="EMBL" id="TLD69004.1"/>
    </source>
</evidence>
<keyword evidence="4 9" id="KW-1003">Cell membrane</keyword>
<evidence type="ECO:0000256" key="6">
    <source>
        <dbReference type="ARBA" id="ARBA00022847"/>
    </source>
</evidence>
<feature type="transmembrane region" description="Helical" evidence="9">
    <location>
        <begin position="155"/>
        <end position="177"/>
    </location>
</feature>
<evidence type="ECO:0000256" key="5">
    <source>
        <dbReference type="ARBA" id="ARBA00022692"/>
    </source>
</evidence>
<comment type="subcellular location">
    <subcellularLocation>
        <location evidence="1 9">Cell membrane</location>
        <topology evidence="1 9">Multi-pass membrane protein</topology>
    </subcellularLocation>
</comment>
<comment type="similarity">
    <text evidence="2 9">Belongs to the alanine or glycine:cation symporter (AGCS) (TC 2.A.25) family.</text>
</comment>
<dbReference type="OrthoDB" id="9804874at2"/>
<feature type="transmembrane region" description="Helical" evidence="9">
    <location>
        <begin position="75"/>
        <end position="101"/>
    </location>
</feature>
<dbReference type="EMBL" id="VAUV01000017">
    <property type="protein sequence ID" value="TLD69004.1"/>
    <property type="molecule type" value="Genomic_DNA"/>
</dbReference>
<dbReference type="GO" id="GO:0005283">
    <property type="term" value="F:amino acid:sodium symporter activity"/>
    <property type="evidence" value="ECO:0007669"/>
    <property type="project" value="InterPro"/>
</dbReference>
<dbReference type="PRINTS" id="PR00175">
    <property type="entry name" value="NAALASMPORT"/>
</dbReference>
<dbReference type="GO" id="GO:0005886">
    <property type="term" value="C:plasma membrane"/>
    <property type="evidence" value="ECO:0007669"/>
    <property type="project" value="UniProtKB-SubCell"/>
</dbReference>
<keyword evidence="3 9" id="KW-0813">Transport</keyword>
<feature type="transmembrane region" description="Helical" evidence="9">
    <location>
        <begin position="197"/>
        <end position="216"/>
    </location>
</feature>
<proteinExistence type="inferred from homology"/>
<dbReference type="PANTHER" id="PTHR30330">
    <property type="entry name" value="AGSS FAMILY TRANSPORTER, SODIUM-ALANINE"/>
    <property type="match status" value="1"/>
</dbReference>
<dbReference type="PANTHER" id="PTHR30330:SF3">
    <property type="entry name" value="TRANSCRIPTIONAL REGULATOR, LRP FAMILY"/>
    <property type="match status" value="1"/>
</dbReference>
<evidence type="ECO:0000313" key="11">
    <source>
        <dbReference type="Proteomes" id="UP000306196"/>
    </source>
</evidence>
<feature type="transmembrane region" description="Helical" evidence="9">
    <location>
        <begin position="361"/>
        <end position="383"/>
    </location>
</feature>
<evidence type="ECO:0000256" key="4">
    <source>
        <dbReference type="ARBA" id="ARBA00022475"/>
    </source>
</evidence>
<sequence length="461" mass="49081">MTPFLPSPSLAFIEGLEKAAATLSGWVWSLPLIILLFGTHLFLTIRLGFIQRYIPRGIKLSLKKDKDCEGDVSQFGALTTAMAATIGTGNIVGVATAVAAGGPGAVLWMWLTGVFGIATKYAEAVLAVKYRVKMPDGTFAGGPMYVLERGLGMKWLGIIFAIFTMIAGFGIGCMTQANSIVENVQSFFPADQSRTVAWSLGIAMAILVAIVIIGGVKSIARVCTLLVPIMAIGYLFGCIAILLMNFSVLGDTISLIFSSAFTGQAAVGGFLGAGMKEAMRMGIARGLFSNESGMGSAPIVAAAAQTKNPVRQALVSSTATFWDTVVICAVTGLVIVSSGHWQDGIKGTALARVAFAELHPFAPYILIFGLLTFVFSTILGWSYYGERATEYLFGQRAIKPYRFLWVFAVFYGSIATPKFVWDFSDAANGLMAIPNLISLLALSGIIVAETRAHRHELTGTD</sequence>
<feature type="transmembrane region" description="Helical" evidence="9">
    <location>
        <begin position="403"/>
        <end position="421"/>
    </location>
</feature>
<evidence type="ECO:0000256" key="2">
    <source>
        <dbReference type="ARBA" id="ARBA00009261"/>
    </source>
</evidence>
<gene>
    <name evidence="10" type="ORF">FEM03_20305</name>
</gene>
<feature type="transmembrane region" description="Helical" evidence="9">
    <location>
        <begin position="252"/>
        <end position="273"/>
    </location>
</feature>
<dbReference type="NCBIfam" id="TIGR00835">
    <property type="entry name" value="agcS"/>
    <property type="match status" value="1"/>
</dbReference>
<feature type="transmembrane region" description="Helical" evidence="9">
    <location>
        <begin position="223"/>
        <end position="246"/>
    </location>
</feature>
<dbReference type="Gene3D" id="1.20.1740.10">
    <property type="entry name" value="Amino acid/polyamine transporter I"/>
    <property type="match status" value="1"/>
</dbReference>
<keyword evidence="11" id="KW-1185">Reference proteome</keyword>
<evidence type="ECO:0000256" key="8">
    <source>
        <dbReference type="ARBA" id="ARBA00023136"/>
    </source>
</evidence>
<dbReference type="AlphaFoldDB" id="A0A5R8K9L9"/>
<protein>
    <submittedName>
        <fullName evidence="10">Sodium:alanine symporter family protein</fullName>
    </submittedName>
</protein>
<evidence type="ECO:0000256" key="9">
    <source>
        <dbReference type="RuleBase" id="RU363064"/>
    </source>
</evidence>
<accession>A0A5R8K9L9</accession>
<dbReference type="Proteomes" id="UP000306196">
    <property type="component" value="Unassembled WGS sequence"/>
</dbReference>
<dbReference type="FunFam" id="1.20.1740.10:FF:000004">
    <property type="entry name" value="Sodium:alanine symporter family protein"/>
    <property type="match status" value="1"/>
</dbReference>
<keyword evidence="8 9" id="KW-0472">Membrane</keyword>
<evidence type="ECO:0000256" key="7">
    <source>
        <dbReference type="ARBA" id="ARBA00022989"/>
    </source>
</evidence>
<reference evidence="10 11" key="1">
    <citation type="submission" date="2019-05" db="EMBL/GenBank/DDBJ databases">
        <title>Verrucobacter flavum gen. nov., sp. nov. a new member of the family Verrucomicrobiaceae.</title>
        <authorList>
            <person name="Szuroczki S."/>
            <person name="Abbaszade G."/>
            <person name="Szabo A."/>
            <person name="Felfoldi T."/>
            <person name="Schumann P."/>
            <person name="Boka K."/>
            <person name="Keki Z."/>
            <person name="Toumi M."/>
            <person name="Toth E."/>
        </authorList>
    </citation>
    <scope>NUCLEOTIDE SEQUENCE [LARGE SCALE GENOMIC DNA]</scope>
    <source>
        <strain evidence="10 11">MG-N-17</strain>
    </source>
</reference>
<feature type="transmembrane region" description="Helical" evidence="9">
    <location>
        <begin position="427"/>
        <end position="448"/>
    </location>
</feature>
<dbReference type="Pfam" id="PF01235">
    <property type="entry name" value="Na_Ala_symp"/>
    <property type="match status" value="1"/>
</dbReference>
<evidence type="ECO:0000256" key="3">
    <source>
        <dbReference type="ARBA" id="ARBA00022448"/>
    </source>
</evidence>
<keyword evidence="6 9" id="KW-0769">Symport</keyword>
<name>A0A5R8K9L9_9BACT</name>
<feature type="transmembrane region" description="Helical" evidence="9">
    <location>
        <begin position="32"/>
        <end position="54"/>
    </location>
</feature>
<evidence type="ECO:0000256" key="1">
    <source>
        <dbReference type="ARBA" id="ARBA00004651"/>
    </source>
</evidence>
<feature type="transmembrane region" description="Helical" evidence="9">
    <location>
        <begin position="107"/>
        <end position="128"/>
    </location>
</feature>
<comment type="caution">
    <text evidence="10">The sequence shown here is derived from an EMBL/GenBank/DDBJ whole genome shotgun (WGS) entry which is preliminary data.</text>
</comment>
<dbReference type="InterPro" id="IPR001463">
    <property type="entry name" value="Na/Ala_symport"/>
</dbReference>